<feature type="binding site" evidence="6">
    <location>
        <position position="243"/>
    </location>
    <ligand>
        <name>Mg(2+)</name>
        <dbReference type="ChEBI" id="CHEBI:18420"/>
    </ligand>
</feature>
<name>A0A0M0G9U1_SPOGL</name>
<dbReference type="AlphaFoldDB" id="A0A0M0G9U1"/>
<keyword evidence="2 6" id="KW-0479">Metal-binding</keyword>
<evidence type="ECO:0000259" key="8">
    <source>
        <dbReference type="SMART" id="SM00922"/>
    </source>
</evidence>
<dbReference type="PANTHER" id="PTHR48073">
    <property type="entry name" value="O-SUCCINYLBENZOATE SYNTHASE-RELATED"/>
    <property type="match status" value="1"/>
</dbReference>
<dbReference type="EC" id="5.1.1.-" evidence="7"/>
<feature type="binding site" evidence="6">
    <location>
        <position position="191"/>
    </location>
    <ligand>
        <name>Mg(2+)</name>
        <dbReference type="ChEBI" id="CHEBI:18420"/>
    </ligand>
</feature>
<dbReference type="GO" id="GO:0006518">
    <property type="term" value="P:peptide metabolic process"/>
    <property type="evidence" value="ECO:0007669"/>
    <property type="project" value="UniProtKB-ARBA"/>
</dbReference>
<feature type="domain" description="Mandelate racemase/muconate lactonizing enzyme C-terminal" evidence="8">
    <location>
        <begin position="142"/>
        <end position="239"/>
    </location>
</feature>
<feature type="active site" description="Proton acceptor; specific for (S)-substrate epimerization" evidence="5">
    <location>
        <position position="267"/>
    </location>
</feature>
<dbReference type="SUPFAM" id="SSF51604">
    <property type="entry name" value="Enolase C-terminal domain-like"/>
    <property type="match status" value="1"/>
</dbReference>
<evidence type="ECO:0000313" key="10">
    <source>
        <dbReference type="Proteomes" id="UP000037109"/>
    </source>
</evidence>
<keyword evidence="3 6" id="KW-0460">Magnesium</keyword>
<dbReference type="SMART" id="SM00922">
    <property type="entry name" value="MR_MLE"/>
    <property type="match status" value="1"/>
</dbReference>
<sequence>MKIVKAEIFGIHLPLKEPFIISYATYDYMPSIIVRLETDNGLLGYGEAVPDEHVTGESFHSTFSLLKHTLLPAIIGFSPLKMESLHQMMNELISFNPSAKAAIDIACYDLLGKYKQEPVYNLLGGRHHETLSYPKVLSIEEPSIMAKKAKEATAQGYQSLKLKVGTEYLEDCKRIAYVREQVGMEVPIRVDVNQGWKNVSTSLQAIKLLEHLNVSWIEQPIKMGDIHGLGEIRQKTSTPLMADESIHSGEDLIEIIRNQAADKINIKLMKCGGIYPAIHMAKAAEYAGIECQIGSMVESSIGSAAGYHTAVSRRNIISTELTGPLLFSKDIGDLKYEIPFVHLSDKPGLGITVNEEILKELTIQYDSIEKD</sequence>
<dbReference type="InterPro" id="IPR034603">
    <property type="entry name" value="Dipeptide_epimerase"/>
</dbReference>
<comment type="caution">
    <text evidence="9">The sequence shown here is derived from an EMBL/GenBank/DDBJ whole genome shotgun (WGS) entry which is preliminary data.</text>
</comment>
<dbReference type="GO" id="GO:0016855">
    <property type="term" value="F:racemase and epimerase activity, acting on amino acids and derivatives"/>
    <property type="evidence" value="ECO:0007669"/>
    <property type="project" value="UniProtKB-UniRule"/>
</dbReference>
<protein>
    <recommendedName>
        <fullName evidence="7">Dipeptide epimerase</fullName>
        <ecNumber evidence="7">5.1.1.-</ecNumber>
    </recommendedName>
</protein>
<keyword evidence="10" id="KW-1185">Reference proteome</keyword>
<dbReference type="SFLD" id="SFLDG00180">
    <property type="entry name" value="muconate_cycloisomerase"/>
    <property type="match status" value="1"/>
</dbReference>
<evidence type="ECO:0000256" key="7">
    <source>
        <dbReference type="RuleBase" id="RU366006"/>
    </source>
</evidence>
<dbReference type="PANTHER" id="PTHR48073:SF2">
    <property type="entry name" value="O-SUCCINYLBENZOATE SYNTHASE"/>
    <property type="match status" value="1"/>
</dbReference>
<dbReference type="SFLD" id="SFLDS00001">
    <property type="entry name" value="Enolase"/>
    <property type="match status" value="1"/>
</dbReference>
<dbReference type="Gene3D" id="3.20.20.120">
    <property type="entry name" value="Enolase-like C-terminal domain"/>
    <property type="match status" value="1"/>
</dbReference>
<dbReference type="InterPro" id="IPR029017">
    <property type="entry name" value="Enolase-like_N"/>
</dbReference>
<proteinExistence type="inferred from homology"/>
<dbReference type="Gene3D" id="3.30.390.10">
    <property type="entry name" value="Enolase-like, N-terminal domain"/>
    <property type="match status" value="1"/>
</dbReference>
<dbReference type="RefSeq" id="WP_053433559.1">
    <property type="nucleotide sequence ID" value="NZ_LGUF01000007.1"/>
</dbReference>
<dbReference type="InterPro" id="IPR013342">
    <property type="entry name" value="Mandelate_racemase_C"/>
</dbReference>
<accession>A0A0M0G9U1</accession>
<dbReference type="Pfam" id="PF13378">
    <property type="entry name" value="MR_MLE_C"/>
    <property type="match status" value="1"/>
</dbReference>
<dbReference type="InterPro" id="IPR013341">
    <property type="entry name" value="Mandelate_racemase_N_dom"/>
</dbReference>
<gene>
    <name evidence="9" type="ORF">AF332_04780</name>
</gene>
<evidence type="ECO:0000256" key="2">
    <source>
        <dbReference type="ARBA" id="ARBA00022723"/>
    </source>
</evidence>
<evidence type="ECO:0000256" key="3">
    <source>
        <dbReference type="ARBA" id="ARBA00022842"/>
    </source>
</evidence>
<evidence type="ECO:0000256" key="6">
    <source>
        <dbReference type="PIRSR" id="PIRSR634603-3"/>
    </source>
</evidence>
<dbReference type="CDD" id="cd03319">
    <property type="entry name" value="L-Ala-DL-Glu_epimerase"/>
    <property type="match status" value="1"/>
</dbReference>
<evidence type="ECO:0000256" key="5">
    <source>
        <dbReference type="PIRSR" id="PIRSR634603-1"/>
    </source>
</evidence>
<evidence type="ECO:0000256" key="4">
    <source>
        <dbReference type="ARBA" id="ARBA00023235"/>
    </source>
</evidence>
<keyword evidence="4 7" id="KW-0413">Isomerase</keyword>
<dbReference type="EMBL" id="LGUF01000007">
    <property type="protein sequence ID" value="KON86206.1"/>
    <property type="molecule type" value="Genomic_DNA"/>
</dbReference>
<dbReference type="SUPFAM" id="SSF54826">
    <property type="entry name" value="Enolase N-terminal domain-like"/>
    <property type="match status" value="1"/>
</dbReference>
<dbReference type="FunFam" id="3.30.390.10:FF:000009">
    <property type="entry name" value="Hydrophobic dipeptide epimerase"/>
    <property type="match status" value="1"/>
</dbReference>
<dbReference type="OrthoDB" id="9775391at2"/>
<dbReference type="Proteomes" id="UP000037109">
    <property type="component" value="Unassembled WGS sequence"/>
</dbReference>
<dbReference type="InterPro" id="IPR029065">
    <property type="entry name" value="Enolase_C-like"/>
</dbReference>
<comment type="cofactor">
    <cofactor evidence="6 7">
        <name>Mg(2+)</name>
        <dbReference type="ChEBI" id="CHEBI:18420"/>
    </cofactor>
    <text evidence="6 7">Binds 1 Mg(2+) ion per subunit.</text>
</comment>
<dbReference type="InterPro" id="IPR036849">
    <property type="entry name" value="Enolase-like_C_sf"/>
</dbReference>
<reference evidence="10" key="1">
    <citation type="submission" date="2015-07" db="EMBL/GenBank/DDBJ databases">
        <title>Fjat-10036 dsm4.</title>
        <authorList>
            <person name="Liu B."/>
            <person name="Wang J."/>
            <person name="Zhu Y."/>
            <person name="Liu G."/>
            <person name="Chen Q."/>
            <person name="Chen Z."/>
            <person name="Lan J."/>
            <person name="Che J."/>
            <person name="Ge C."/>
            <person name="Shi H."/>
            <person name="Pan Z."/>
            <person name="Liu X."/>
        </authorList>
    </citation>
    <scope>NUCLEOTIDE SEQUENCE [LARGE SCALE GENOMIC DNA]</scope>
    <source>
        <strain evidence="10">DSM 4</strain>
    </source>
</reference>
<dbReference type="STRING" id="1459.AF332_04780"/>
<dbReference type="PATRIC" id="fig|1459.3.peg.999"/>
<feature type="active site" description="Proton acceptor; specific for (R)-substrate epimerization" evidence="5">
    <location>
        <position position="163"/>
    </location>
</feature>
<evidence type="ECO:0000313" key="9">
    <source>
        <dbReference type="EMBL" id="KON86206.1"/>
    </source>
</evidence>
<organism evidence="9 10">
    <name type="scientific">Sporosarcina globispora</name>
    <name type="common">Bacillus globisporus</name>
    <dbReference type="NCBI Taxonomy" id="1459"/>
    <lineage>
        <taxon>Bacteria</taxon>
        <taxon>Bacillati</taxon>
        <taxon>Bacillota</taxon>
        <taxon>Bacilli</taxon>
        <taxon>Bacillales</taxon>
        <taxon>Caryophanaceae</taxon>
        <taxon>Sporosarcina</taxon>
    </lineage>
</organism>
<dbReference type="GO" id="GO:0000287">
    <property type="term" value="F:magnesium ion binding"/>
    <property type="evidence" value="ECO:0007669"/>
    <property type="project" value="UniProtKB-ARBA"/>
</dbReference>
<feature type="binding site" evidence="6">
    <location>
        <position position="218"/>
    </location>
    <ligand>
        <name>Mg(2+)</name>
        <dbReference type="ChEBI" id="CHEBI:18420"/>
    </ligand>
</feature>
<dbReference type="SFLD" id="SFLDF00009">
    <property type="entry name" value="o-succinylbenzoate_synthase"/>
    <property type="match status" value="1"/>
</dbReference>
<dbReference type="Pfam" id="PF02746">
    <property type="entry name" value="MR_MLE_N"/>
    <property type="match status" value="1"/>
</dbReference>
<evidence type="ECO:0000256" key="1">
    <source>
        <dbReference type="ARBA" id="ARBA00008031"/>
    </source>
</evidence>
<comment type="similarity">
    <text evidence="1 7">Belongs to the mandelate racemase/muconate lactonizing enzyme family.</text>
</comment>